<proteinExistence type="predicted"/>
<evidence type="ECO:0000256" key="4">
    <source>
        <dbReference type="ARBA" id="ARBA00023242"/>
    </source>
</evidence>
<dbReference type="InterPro" id="IPR051579">
    <property type="entry name" value="DDR_Transcriptional_Reg"/>
</dbReference>
<feature type="region of interest" description="Disordered" evidence="7">
    <location>
        <begin position="421"/>
        <end position="525"/>
    </location>
</feature>
<evidence type="ECO:0000256" key="6">
    <source>
        <dbReference type="ARBA" id="ARBA00030146"/>
    </source>
</evidence>
<feature type="region of interest" description="Disordered" evidence="7">
    <location>
        <begin position="225"/>
        <end position="305"/>
    </location>
</feature>
<accession>A0A8J5ZHV7</accession>
<feature type="domain" description="BRCT" evidence="8">
    <location>
        <begin position="1069"/>
        <end position="1150"/>
    </location>
</feature>
<keyword evidence="3" id="KW-0227">DNA damage</keyword>
<dbReference type="Pfam" id="PF12738">
    <property type="entry name" value="PTCB-BRCT"/>
    <property type="match status" value="2"/>
</dbReference>
<dbReference type="Proteomes" id="UP000700334">
    <property type="component" value="Unassembled WGS sequence"/>
</dbReference>
<evidence type="ECO:0000313" key="9">
    <source>
        <dbReference type="EMBL" id="KAG8506126.1"/>
    </source>
</evidence>
<dbReference type="InterPro" id="IPR001357">
    <property type="entry name" value="BRCT_dom"/>
</dbReference>
<dbReference type="PANTHER" id="PTHR23196:SF1">
    <property type="entry name" value="PAX-INTERACTING PROTEIN 1"/>
    <property type="match status" value="1"/>
</dbReference>
<dbReference type="Pfam" id="PF16589">
    <property type="entry name" value="BRCT_2"/>
    <property type="match status" value="1"/>
</dbReference>
<gene>
    <name evidence="9" type="ORF">J0S82_020778</name>
</gene>
<sequence length="1525" mass="166912">MALGCPRGAVLAHGPRCGRKGRSWCFVRACTNMTFAPPLRWDANIHSGDTHTSHGPWRPWRAVNGCCRAPRSAVPRPPGCGFWSEARGLACTHARSRLCLPRGGRAGLQPGALLRLACCCCVWAFHNRRRDECGAGVREADLAVRQVSSEDRSALWALLTFYGGHCQLTLNKKCTHLVVPEPKGEKYECALKRASIRVVTPDWVLDCVSEKARKDEAFYHPRLIVYEEEEEEEEEAENEEPDSPEEGSSDGKSSPASSREGSPPRDRQFSPKASAEKPKGELMFDDSSDSSPEKQERNLNWTPAEVPQLAVAKRRLPPGKEPGLINLCANVPPVPGGLLPAEARGSLLAAGQSLQGPDRPDMLAAWSPAVRTLRNITNSADAQQAGRPSHVAHILQSLSAPTKGVEQPLNHSQQGHANASTVLFSPGKGLPEPHLPQQQPLPHPVLHLPPQQILLQQQQLQQQQMAQQPYPPTQTHPFPQPPPQVHQHPFSQQQLHFPQQLHPQQPLPRPQQPLQPLQQQHALQQQLHQLQHQQLQHQQLAQLQQQQQHNLLQQQQLQRLHQQQQQQQMQAQNVQHLGQPAPPLQLQAPPQPPPPHQLFGHDPAVELPEGGFLLGCVFAVADYPEQMSDKQLLAAWKRIIQAHGGAVDPALSGRCTHLLCESQVSGVYAQAVRERKRCVTAHWLNAVLKRKRMVPPHRALHFPVAFPPGGKPCAQHIISVTGFVDSDRDDLKLMAYLAGAKYTGYLCRSNTVLICKEPTGLKYEKAKEWRIPCVNAQWLGDILLGNFEALRQLQGSRYTAFNLQDPFAPAPQLVLSLLGECRLRPGPGWGWRLPPALVLGGGWRALWSHPRLVSAAPEPVRSGSPPPAPAQGSRRLRCVVLLADTVLPHPGRPGTGLRVGTRRLLQALLLSSAPFTASPGPAAVGWMPCREDMCWMRRRGFVQGRLLHPASLPGGPQLPGPAFSEGLRWRRGGLRRARGRPPPQQAPGCRGVTRILSTDAWRVPVKVSAELLMGARLPPKLKPGEAANTQPSSKRARTFQHLLSTLSLWSARRIEDLPPPTKKLTPELTPLVLFTGFEPAQVQQYVKKLYILGGEVAESAQKCTHLIASKVTRTVKFLTAISVARHVVTPAWLEECFRCQRFIDEQSYLLRDAEAEVLFSFSLEESLKRAHVAPLFKAKYFYITPGICPSLPTMRAIVECAGGKVLARQPSFRKLLEHKQNKSLSEIILISCENDLHLCREYFARGVDVHNAEFVLTGVLTQTLDYESYPLRGCAGAGGHRACGPTRRPRGRAAHGVPTVACVDGEPGRRGVAVGHALGRADPSAYVVVATAAASPPRGGREQEDPDVLQRVGVRFAGGDVGHVGVGLRDQPASDELCRPGAAVRPPAILDGRDPVASMGPGAAGAHEARGCCMPVLGPGREDGCWEHPPVWPEGGRCVGRPGSPTPSEALETLRPGGLAHAPLRPVLWGRKHQKAPRRPRSERTSAWSCPHPRLGRPQRVSGEFQARLGSGGVSTLQVGGAGGH</sequence>
<dbReference type="EMBL" id="JAGFMF010012182">
    <property type="protein sequence ID" value="KAG8506126.1"/>
    <property type="molecule type" value="Genomic_DNA"/>
</dbReference>
<dbReference type="FunFam" id="3.40.50.10190:FF:000046">
    <property type="entry name" value="PAX interacting protein 1"/>
    <property type="match status" value="1"/>
</dbReference>
<dbReference type="OrthoDB" id="342264at2759"/>
<dbReference type="PROSITE" id="PS50172">
    <property type="entry name" value="BRCT"/>
    <property type="match status" value="4"/>
</dbReference>
<feature type="domain" description="BRCT" evidence="8">
    <location>
        <begin position="637"/>
        <end position="701"/>
    </location>
</feature>
<reference evidence="9" key="1">
    <citation type="journal article" date="2021" name="Evol. Appl.">
        <title>The genome of the Pyrenean desman and the effects of bottlenecks and inbreeding on the genomic landscape of an endangered species.</title>
        <authorList>
            <person name="Escoda L."/>
            <person name="Castresana J."/>
        </authorList>
    </citation>
    <scope>NUCLEOTIDE SEQUENCE</scope>
    <source>
        <strain evidence="9">IBE-C5619</strain>
    </source>
</reference>
<feature type="domain" description="BRCT" evidence="8">
    <location>
        <begin position="718"/>
        <end position="779"/>
    </location>
</feature>
<evidence type="ECO:0000256" key="5">
    <source>
        <dbReference type="ARBA" id="ARBA00023858"/>
    </source>
</evidence>
<evidence type="ECO:0000256" key="1">
    <source>
        <dbReference type="ARBA" id="ARBA00004123"/>
    </source>
</evidence>
<feature type="compositionally biased region" description="Basic residues" evidence="7">
    <location>
        <begin position="1470"/>
        <end position="1481"/>
    </location>
</feature>
<feature type="compositionally biased region" description="Basic and acidic residues" evidence="7">
    <location>
        <begin position="262"/>
        <end position="282"/>
    </location>
</feature>
<dbReference type="Gene3D" id="3.40.50.10190">
    <property type="entry name" value="BRCT domain"/>
    <property type="match status" value="5"/>
</dbReference>
<comment type="caution">
    <text evidence="9">The sequence shown here is derived from an EMBL/GenBank/DDBJ whole genome shotgun (WGS) entry which is preliminary data.</text>
</comment>
<dbReference type="Pfam" id="PF00533">
    <property type="entry name" value="BRCT"/>
    <property type="match status" value="1"/>
</dbReference>
<dbReference type="GO" id="GO:0006974">
    <property type="term" value="P:DNA damage response"/>
    <property type="evidence" value="ECO:0007669"/>
    <property type="project" value="UniProtKB-KW"/>
</dbReference>
<dbReference type="SUPFAM" id="SSF52113">
    <property type="entry name" value="BRCT domain"/>
    <property type="match status" value="4"/>
</dbReference>
<keyword evidence="4" id="KW-0539">Nucleus</keyword>
<protein>
    <recommendedName>
        <fullName evidence="5">PAX-interacting protein 1</fullName>
    </recommendedName>
    <alternativeName>
        <fullName evidence="6">PAX transactivation activation domain-interacting protein</fullName>
    </alternativeName>
</protein>
<dbReference type="CDD" id="cd17711">
    <property type="entry name" value="BRCT_PAXIP1_rpt3"/>
    <property type="match status" value="1"/>
</dbReference>
<dbReference type="CDD" id="cd18440">
    <property type="entry name" value="BRCT_PAXIP1_rpt6"/>
    <property type="match status" value="1"/>
</dbReference>
<dbReference type="InterPro" id="IPR036420">
    <property type="entry name" value="BRCT_dom_sf"/>
</dbReference>
<feature type="compositionally biased region" description="Low complexity" evidence="7">
    <location>
        <begin position="514"/>
        <end position="525"/>
    </location>
</feature>
<name>A0A8J5ZHV7_GALPY</name>
<feature type="compositionally biased region" description="Low complexity" evidence="7">
    <location>
        <begin position="430"/>
        <end position="468"/>
    </location>
</feature>
<evidence type="ECO:0000256" key="7">
    <source>
        <dbReference type="SAM" id="MobiDB-lite"/>
    </source>
</evidence>
<feature type="region of interest" description="Disordered" evidence="7">
    <location>
        <begin position="567"/>
        <end position="593"/>
    </location>
</feature>
<feature type="region of interest" description="Disordered" evidence="7">
    <location>
        <begin position="1468"/>
        <end position="1498"/>
    </location>
</feature>
<dbReference type="CDD" id="cd17710">
    <property type="entry name" value="BRCT_PAXIP1_rpt2"/>
    <property type="match status" value="1"/>
</dbReference>
<feature type="compositionally biased region" description="Acidic residues" evidence="7">
    <location>
        <begin position="226"/>
        <end position="248"/>
    </location>
</feature>
<keyword evidence="2" id="KW-0677">Repeat</keyword>
<dbReference type="PANTHER" id="PTHR23196">
    <property type="entry name" value="PAX TRANSCRIPTION ACTIVATION DOMAIN INTERACTING PROTEIN"/>
    <property type="match status" value="1"/>
</dbReference>
<dbReference type="GO" id="GO:0060261">
    <property type="term" value="P:positive regulation of transcription initiation by RNA polymerase II"/>
    <property type="evidence" value="ECO:0007669"/>
    <property type="project" value="TreeGrafter"/>
</dbReference>
<dbReference type="CDD" id="cd17712">
    <property type="entry name" value="BRCT_PAXIP1_rpt5"/>
    <property type="match status" value="1"/>
</dbReference>
<keyword evidence="10" id="KW-1185">Reference proteome</keyword>
<dbReference type="GO" id="GO:0031981">
    <property type="term" value="C:nuclear lumen"/>
    <property type="evidence" value="ECO:0007669"/>
    <property type="project" value="UniProtKB-ARBA"/>
</dbReference>
<evidence type="ECO:0000313" key="10">
    <source>
        <dbReference type="Proteomes" id="UP000700334"/>
    </source>
</evidence>
<dbReference type="SMART" id="SM00292">
    <property type="entry name" value="BRCT"/>
    <property type="match status" value="5"/>
</dbReference>
<evidence type="ECO:0000256" key="3">
    <source>
        <dbReference type="ARBA" id="ARBA00022763"/>
    </source>
</evidence>
<feature type="domain" description="BRCT" evidence="8">
    <location>
        <begin position="148"/>
        <end position="221"/>
    </location>
</feature>
<organism evidence="9 10">
    <name type="scientific">Galemys pyrenaicus</name>
    <name type="common">Iberian desman</name>
    <name type="synonym">Pyrenean desman</name>
    <dbReference type="NCBI Taxonomy" id="202257"/>
    <lineage>
        <taxon>Eukaryota</taxon>
        <taxon>Metazoa</taxon>
        <taxon>Chordata</taxon>
        <taxon>Craniata</taxon>
        <taxon>Vertebrata</taxon>
        <taxon>Euteleostomi</taxon>
        <taxon>Mammalia</taxon>
        <taxon>Eutheria</taxon>
        <taxon>Laurasiatheria</taxon>
        <taxon>Eulipotyphla</taxon>
        <taxon>Talpidae</taxon>
        <taxon>Galemys</taxon>
    </lineage>
</organism>
<feature type="compositionally biased region" description="Pro residues" evidence="7">
    <location>
        <begin position="469"/>
        <end position="484"/>
    </location>
</feature>
<dbReference type="CDD" id="cd17730">
    <property type="entry name" value="BRCT_PAXIP1_rpt4"/>
    <property type="match status" value="1"/>
</dbReference>
<comment type="subcellular location">
    <subcellularLocation>
        <location evidence="1">Nucleus</location>
    </subcellularLocation>
</comment>
<dbReference type="Pfam" id="PF16770">
    <property type="entry name" value="RTT107_BRCT_5"/>
    <property type="match status" value="1"/>
</dbReference>
<evidence type="ECO:0000259" key="8">
    <source>
        <dbReference type="PROSITE" id="PS50172"/>
    </source>
</evidence>
<feature type="compositionally biased region" description="Low complexity" evidence="7">
    <location>
        <begin position="567"/>
        <end position="588"/>
    </location>
</feature>
<evidence type="ECO:0000256" key="2">
    <source>
        <dbReference type="ARBA" id="ARBA00022737"/>
    </source>
</evidence>
<feature type="compositionally biased region" description="Low complexity" evidence="7">
    <location>
        <begin position="485"/>
        <end position="504"/>
    </location>
</feature>